<dbReference type="InterPro" id="IPR006158">
    <property type="entry name" value="Cobalamin-bd"/>
</dbReference>
<dbReference type="SFLD" id="SFLDS00029">
    <property type="entry name" value="Radical_SAM"/>
    <property type="match status" value="1"/>
</dbReference>
<dbReference type="PANTHER" id="PTHR43409:SF7">
    <property type="entry name" value="BLL1977 PROTEIN"/>
    <property type="match status" value="1"/>
</dbReference>
<protein>
    <submittedName>
        <fullName evidence="9">TIGR04190 family B12-binding domain/radical SAM domain protein</fullName>
    </submittedName>
</protein>
<dbReference type="PROSITE" id="PS51332">
    <property type="entry name" value="B12_BINDING"/>
    <property type="match status" value="1"/>
</dbReference>
<dbReference type="InterPro" id="IPR034466">
    <property type="entry name" value="Methyltransferase_Class_B"/>
</dbReference>
<reference evidence="9" key="1">
    <citation type="journal article" date="2020" name="mSystems">
        <title>Genome- and Community-Level Interaction Insights into Carbon Utilization and Element Cycling Functions of Hydrothermarchaeota in Hydrothermal Sediment.</title>
        <authorList>
            <person name="Zhou Z."/>
            <person name="Liu Y."/>
            <person name="Xu W."/>
            <person name="Pan J."/>
            <person name="Luo Z.H."/>
            <person name="Li M."/>
        </authorList>
    </citation>
    <scope>NUCLEOTIDE SEQUENCE</scope>
    <source>
        <strain evidence="9">SpSt-649</strain>
    </source>
</reference>
<keyword evidence="6" id="KW-0408">Iron</keyword>
<evidence type="ECO:0000313" key="9">
    <source>
        <dbReference type="EMBL" id="HGM46435.1"/>
    </source>
</evidence>
<dbReference type="SFLD" id="SFLDG01123">
    <property type="entry name" value="methyltransferase_(Class_B)"/>
    <property type="match status" value="1"/>
</dbReference>
<gene>
    <name evidence="9" type="ORF">ENU21_01605</name>
</gene>
<dbReference type="NCBIfam" id="TIGR04190">
    <property type="entry name" value="B12_SAM_Ta0216"/>
    <property type="match status" value="1"/>
</dbReference>
<dbReference type="GO" id="GO:0046872">
    <property type="term" value="F:metal ion binding"/>
    <property type="evidence" value="ECO:0007669"/>
    <property type="project" value="UniProtKB-KW"/>
</dbReference>
<keyword evidence="7" id="KW-0411">Iron-sulfur</keyword>
<proteinExistence type="predicted"/>
<sequence>MRRFDVALVHAPSVYDFRKRGYVHYGPISDVIPSKPVFDMYPAGFFTLTSYLEKNGVRVGIFNLAAKMVNDERFDVPRFIRKLDADVYAVDLHWLVHAHGALEVARLIKELKGAPVVLGGLSSTYYWWEILSRYEFVDAVVLGDTTEPCFLQLVEKLQKGDENLEGVCNVAYRAGSRVRFNGISFVPEHLDEYAADYGLVLRAMVRSGISLSLPWSSFLEHPVTAVITYKGCLHNCLACGGSNFAYSTIYRRKAVGVKKPETLVEEFKGITERLKAPIFFVNDLQLLGKSYIEKLMKFLADEKSDVEIFFEFFVPPERDVLELYRRAGDRVYLHLSPESHEDNVRGRYGRPYTNSQIRNFIRNAVELSFERIDLYFMVGLPGQTPSSVQGLGGFFKELYEDARGKLEAFVAPLAPFVDPGSLAFHMPSRMGYRILAHRLSEHRELLLAKKWFEMLNYETELMSREQVAEATYNAVLSLTEAKLQLGLLGEEEFSRIKASVEAARSGQHVKSFREKETLREDELYPKRKIPLQYMTLRLVGEIIRYAVTQA</sequence>
<dbReference type="Pfam" id="PF02310">
    <property type="entry name" value="B12-binding"/>
    <property type="match status" value="1"/>
</dbReference>
<evidence type="ECO:0000256" key="5">
    <source>
        <dbReference type="ARBA" id="ARBA00022723"/>
    </source>
</evidence>
<keyword evidence="2" id="KW-0489">Methyltransferase</keyword>
<accession>A0A7C4D1P9</accession>
<feature type="domain" description="B12-binding" evidence="8">
    <location>
        <begin position="28"/>
        <end position="164"/>
    </location>
</feature>
<dbReference type="InterPro" id="IPR007197">
    <property type="entry name" value="rSAM"/>
</dbReference>
<dbReference type="InterPro" id="IPR051198">
    <property type="entry name" value="BchE-like"/>
</dbReference>
<dbReference type="SUPFAM" id="SSF102114">
    <property type="entry name" value="Radical SAM enzymes"/>
    <property type="match status" value="1"/>
</dbReference>
<comment type="cofactor">
    <cofactor evidence="1">
        <name>[4Fe-4S] cluster</name>
        <dbReference type="ChEBI" id="CHEBI:49883"/>
    </cofactor>
</comment>
<dbReference type="SFLD" id="SFLDG01082">
    <property type="entry name" value="B12-binding_domain_containing"/>
    <property type="match status" value="1"/>
</dbReference>
<evidence type="ECO:0000256" key="3">
    <source>
        <dbReference type="ARBA" id="ARBA00022679"/>
    </source>
</evidence>
<dbReference type="SFLD" id="SFLDF00326">
    <property type="entry name" value="5''-pyrrole_methytransferase"/>
    <property type="match status" value="1"/>
</dbReference>
<dbReference type="Gene3D" id="3.40.50.280">
    <property type="entry name" value="Cobalamin-binding domain"/>
    <property type="match status" value="1"/>
</dbReference>
<name>A0A7C4D1P9_THEPE</name>
<dbReference type="SMART" id="SM00729">
    <property type="entry name" value="Elp3"/>
    <property type="match status" value="1"/>
</dbReference>
<organism evidence="9">
    <name type="scientific">Thermofilum pendens</name>
    <dbReference type="NCBI Taxonomy" id="2269"/>
    <lineage>
        <taxon>Archaea</taxon>
        <taxon>Thermoproteota</taxon>
        <taxon>Thermoprotei</taxon>
        <taxon>Thermofilales</taxon>
        <taxon>Thermofilaceae</taxon>
        <taxon>Thermofilum</taxon>
    </lineage>
</organism>
<dbReference type="InterPro" id="IPR026447">
    <property type="entry name" value="B12_SAM_Ta0216"/>
</dbReference>
<dbReference type="GO" id="GO:0031419">
    <property type="term" value="F:cobalamin binding"/>
    <property type="evidence" value="ECO:0007669"/>
    <property type="project" value="InterPro"/>
</dbReference>
<evidence type="ECO:0000256" key="2">
    <source>
        <dbReference type="ARBA" id="ARBA00022603"/>
    </source>
</evidence>
<evidence type="ECO:0000259" key="8">
    <source>
        <dbReference type="PROSITE" id="PS51332"/>
    </source>
</evidence>
<dbReference type="AlphaFoldDB" id="A0A7C4D1P9"/>
<dbReference type="InterPro" id="IPR023404">
    <property type="entry name" value="rSAM_horseshoe"/>
</dbReference>
<evidence type="ECO:0000256" key="6">
    <source>
        <dbReference type="ARBA" id="ARBA00023004"/>
    </source>
</evidence>
<dbReference type="InterPro" id="IPR036724">
    <property type="entry name" value="Cobalamin-bd_sf"/>
</dbReference>
<evidence type="ECO:0000256" key="1">
    <source>
        <dbReference type="ARBA" id="ARBA00001966"/>
    </source>
</evidence>
<evidence type="ECO:0000256" key="4">
    <source>
        <dbReference type="ARBA" id="ARBA00022691"/>
    </source>
</evidence>
<dbReference type="EMBL" id="DTBQ01000045">
    <property type="protein sequence ID" value="HGM46435.1"/>
    <property type="molecule type" value="Genomic_DNA"/>
</dbReference>
<evidence type="ECO:0000256" key="7">
    <source>
        <dbReference type="ARBA" id="ARBA00023014"/>
    </source>
</evidence>
<keyword evidence="3" id="KW-0808">Transferase</keyword>
<dbReference type="SUPFAM" id="SSF52242">
    <property type="entry name" value="Cobalamin (vitamin B12)-binding domain"/>
    <property type="match status" value="1"/>
</dbReference>
<dbReference type="InterPro" id="IPR058240">
    <property type="entry name" value="rSAM_sf"/>
</dbReference>
<keyword evidence="5" id="KW-0479">Metal-binding</keyword>
<dbReference type="GO" id="GO:0003824">
    <property type="term" value="F:catalytic activity"/>
    <property type="evidence" value="ECO:0007669"/>
    <property type="project" value="InterPro"/>
</dbReference>
<dbReference type="Gene3D" id="3.80.30.20">
    <property type="entry name" value="tm_1862 like domain"/>
    <property type="match status" value="1"/>
</dbReference>
<dbReference type="GO" id="GO:0051539">
    <property type="term" value="F:4 iron, 4 sulfur cluster binding"/>
    <property type="evidence" value="ECO:0007669"/>
    <property type="project" value="UniProtKB-KW"/>
</dbReference>
<keyword evidence="4" id="KW-0949">S-adenosyl-L-methionine</keyword>
<dbReference type="InterPro" id="IPR006638">
    <property type="entry name" value="Elp3/MiaA/NifB-like_rSAM"/>
</dbReference>
<dbReference type="Pfam" id="PF04055">
    <property type="entry name" value="Radical_SAM"/>
    <property type="match status" value="1"/>
</dbReference>
<dbReference type="PANTHER" id="PTHR43409">
    <property type="entry name" value="ANAEROBIC MAGNESIUM-PROTOPORPHYRIN IX MONOMETHYL ESTER CYCLASE-RELATED"/>
    <property type="match status" value="1"/>
</dbReference>
<comment type="caution">
    <text evidence="9">The sequence shown here is derived from an EMBL/GenBank/DDBJ whole genome shotgun (WGS) entry which is preliminary data.</text>
</comment>